<dbReference type="InterPro" id="IPR042961">
    <property type="entry name" value="Spz1"/>
</dbReference>
<keyword evidence="4" id="KW-1185">Reference proteome</keyword>
<feature type="coiled-coil region" evidence="1">
    <location>
        <begin position="62"/>
        <end position="112"/>
    </location>
</feature>
<name>A0ABP0A501_PIPNA</name>
<dbReference type="PANTHER" id="PTHR47889:SF1">
    <property type="entry name" value="SPERMATOGENIC LEUCINE ZIPPER PROTEIN 1"/>
    <property type="match status" value="1"/>
</dbReference>
<feature type="region of interest" description="Disordered" evidence="2">
    <location>
        <begin position="139"/>
        <end position="186"/>
    </location>
</feature>
<reference evidence="3" key="1">
    <citation type="submission" date="2023-12" db="EMBL/GenBank/DDBJ databases">
        <authorList>
            <person name="Brown T."/>
        </authorList>
    </citation>
    <scope>NUCLEOTIDE SEQUENCE</scope>
</reference>
<evidence type="ECO:0000313" key="3">
    <source>
        <dbReference type="EMBL" id="CAK6444355.1"/>
    </source>
</evidence>
<feature type="compositionally biased region" description="Basic and acidic residues" evidence="2">
    <location>
        <begin position="157"/>
        <end position="184"/>
    </location>
</feature>
<dbReference type="Proteomes" id="UP001314169">
    <property type="component" value="Chromosome 4"/>
</dbReference>
<organism evidence="3 4">
    <name type="scientific">Pipistrellus nathusii</name>
    <name type="common">Nathusius' pipistrelle</name>
    <dbReference type="NCBI Taxonomy" id="59473"/>
    <lineage>
        <taxon>Eukaryota</taxon>
        <taxon>Metazoa</taxon>
        <taxon>Chordata</taxon>
        <taxon>Craniata</taxon>
        <taxon>Vertebrata</taxon>
        <taxon>Euteleostomi</taxon>
        <taxon>Mammalia</taxon>
        <taxon>Eutheria</taxon>
        <taxon>Laurasiatheria</taxon>
        <taxon>Chiroptera</taxon>
        <taxon>Yangochiroptera</taxon>
        <taxon>Vespertilionidae</taxon>
        <taxon>Pipistrellus</taxon>
    </lineage>
</organism>
<dbReference type="PANTHER" id="PTHR47889">
    <property type="entry name" value="SPERMATOGENIC LEUCINE ZIPPER PROTEIN 1"/>
    <property type="match status" value="1"/>
</dbReference>
<proteinExistence type="predicted"/>
<accession>A0ABP0A501</accession>
<evidence type="ECO:0000256" key="1">
    <source>
        <dbReference type="SAM" id="Coils"/>
    </source>
</evidence>
<dbReference type="EMBL" id="OY882861">
    <property type="protein sequence ID" value="CAK6444355.1"/>
    <property type="molecule type" value="Genomic_DNA"/>
</dbReference>
<protein>
    <recommendedName>
        <fullName evidence="5">Spermatogenic leucine zipper protein 1</fullName>
    </recommendedName>
</protein>
<keyword evidence="1" id="KW-0175">Coiled coil</keyword>
<sequence length="356" mass="41185">MEVPCLSRSPKTSPKLNRDALGPKTVIALLEVESLRPASWSSCSSLPKSCLRETKTQTTKKCEKLLKDIKESLHNMKRCEKKVAKAKESSEGAEIEEELSELREKVRGLDRINRTLLKRLLFNEQSAKKRMMMMMLDNQSSDDTGEGLARDVVSPSEEGRAVKETQLSKDEAEPGSHPGEEKSTKLQSSMEQILREAEHWSVQHAELSELMKLYQKFQHDLRARSESKGIRFQTPPQNAWANYELETQMRKLNHNTHSLHVITALLENECQIMRHRVALLKELHRQRDAAALRRTRDRKAERCKQSMPNTQVTFQIRDRFYKNPDSCRKKKARNNRVSSCLAKALRRKKRSVSRLR</sequence>
<evidence type="ECO:0000256" key="2">
    <source>
        <dbReference type="SAM" id="MobiDB-lite"/>
    </source>
</evidence>
<evidence type="ECO:0008006" key="5">
    <source>
        <dbReference type="Google" id="ProtNLM"/>
    </source>
</evidence>
<gene>
    <name evidence="3" type="ORF">MPIPNATIZW_LOCUS12661</name>
</gene>
<evidence type="ECO:0000313" key="4">
    <source>
        <dbReference type="Proteomes" id="UP001314169"/>
    </source>
</evidence>